<dbReference type="GO" id="GO:0015074">
    <property type="term" value="P:DNA integration"/>
    <property type="evidence" value="ECO:0007669"/>
    <property type="project" value="UniProtKB-KW"/>
</dbReference>
<dbReference type="InterPro" id="IPR011010">
    <property type="entry name" value="DNA_brk_join_enz"/>
</dbReference>
<protein>
    <submittedName>
        <fullName evidence="6">Integrase</fullName>
    </submittedName>
</protein>
<dbReference type="Proteomes" id="UP000308917">
    <property type="component" value="Unassembled WGS sequence"/>
</dbReference>
<gene>
    <name evidence="6" type="ORF">E9531_14530</name>
</gene>
<dbReference type="InterPro" id="IPR010998">
    <property type="entry name" value="Integrase_recombinase_N"/>
</dbReference>
<proteinExistence type="predicted"/>
<dbReference type="EMBL" id="STFG01000021">
    <property type="protein sequence ID" value="THT98425.1"/>
    <property type="molecule type" value="Genomic_DNA"/>
</dbReference>
<evidence type="ECO:0000256" key="1">
    <source>
        <dbReference type="ARBA" id="ARBA00022829"/>
    </source>
</evidence>
<dbReference type="SUPFAM" id="SSF47823">
    <property type="entry name" value="lambda integrase-like, N-terminal domain"/>
    <property type="match status" value="1"/>
</dbReference>
<keyword evidence="1" id="KW-0159">Chromosome partition</keyword>
<evidence type="ECO:0000259" key="5">
    <source>
        <dbReference type="PROSITE" id="PS51898"/>
    </source>
</evidence>
<dbReference type="Gene3D" id="1.10.443.10">
    <property type="entry name" value="Intergrase catalytic core"/>
    <property type="match status" value="1"/>
</dbReference>
<dbReference type="SUPFAM" id="SSF56349">
    <property type="entry name" value="DNA breaking-rejoining enzymes"/>
    <property type="match status" value="1"/>
</dbReference>
<dbReference type="RefSeq" id="WP_136574497.1">
    <property type="nucleotide sequence ID" value="NZ_STFG01000021.1"/>
</dbReference>
<evidence type="ECO:0000256" key="3">
    <source>
        <dbReference type="ARBA" id="ARBA00023125"/>
    </source>
</evidence>
<dbReference type="PANTHER" id="PTHR30349">
    <property type="entry name" value="PHAGE INTEGRASE-RELATED"/>
    <property type="match status" value="1"/>
</dbReference>
<keyword evidence="3" id="KW-0238">DNA-binding</keyword>
<dbReference type="InterPro" id="IPR050090">
    <property type="entry name" value="Tyrosine_recombinase_XerCD"/>
</dbReference>
<dbReference type="GO" id="GO:0007059">
    <property type="term" value="P:chromosome segregation"/>
    <property type="evidence" value="ECO:0007669"/>
    <property type="project" value="UniProtKB-KW"/>
</dbReference>
<dbReference type="OrthoDB" id="8795813at2"/>
<keyword evidence="7" id="KW-1185">Reference proteome</keyword>
<dbReference type="Pfam" id="PF00589">
    <property type="entry name" value="Phage_integrase"/>
    <property type="match status" value="1"/>
</dbReference>
<feature type="domain" description="Tyr recombinase" evidence="5">
    <location>
        <begin position="125"/>
        <end position="323"/>
    </location>
</feature>
<evidence type="ECO:0000313" key="7">
    <source>
        <dbReference type="Proteomes" id="UP000308917"/>
    </source>
</evidence>
<dbReference type="Gene3D" id="1.10.150.130">
    <property type="match status" value="1"/>
</dbReference>
<sequence>MIAHEYARPNDYYLSNHTDGLNAFLLEIAQMGYYAESSLALLAKMLHHYAHWLKEHTARHCWNATSEDIAQYLDDCSYRMGSSALASRQWAIRLLYRWANETGRCPKDVSATVVWHAARNAAHKAYQKVLSVEQVDMLLHRPDTKTLVGIRDRFVLELLYSTGLRAGELLNLDIQQSLGFQSGLRVWGKGCKERLVIIGKAAARWWPMYLNARNTLLKLAGHQPYKVRQLCVSSCLPGQRPEMQYRQLLRMVRRYAAQIGIEATPHSLRHSFATHMYMGGAPLQTIQVLMGHEHLDTTAICVSRRFVDNHALLRLHHPRAADLAKVSTKSVDESVDNLRGRRISSKRGYGCLKNSHPYQ</sequence>
<reference evidence="6 7" key="1">
    <citation type="journal article" date="2015" name="Antonie Van Leeuwenhoek">
        <title>Lampropedia puyangensis sp. nov., isolated from symptomatic bark of Populus ? euramericana canker and emended description of Lampropedia hyalina (Ehrenberg 1832) Lee et al. 2004.</title>
        <authorList>
            <person name="Li Y."/>
            <person name="Wang T."/>
            <person name="Piao C.G."/>
            <person name="Wang L.F."/>
            <person name="Tian G.Z."/>
            <person name="Zhu T.H."/>
            <person name="Guo M.W."/>
        </authorList>
    </citation>
    <scope>NUCLEOTIDE SEQUENCE [LARGE SCALE GENOMIC DNA]</scope>
    <source>
        <strain evidence="6 7">2-bin</strain>
    </source>
</reference>
<organism evidence="6 7">
    <name type="scientific">Lampropedia puyangensis</name>
    <dbReference type="NCBI Taxonomy" id="1330072"/>
    <lineage>
        <taxon>Bacteria</taxon>
        <taxon>Pseudomonadati</taxon>
        <taxon>Pseudomonadota</taxon>
        <taxon>Betaproteobacteria</taxon>
        <taxon>Burkholderiales</taxon>
        <taxon>Comamonadaceae</taxon>
        <taxon>Lampropedia</taxon>
    </lineage>
</organism>
<dbReference type="GO" id="GO:0003677">
    <property type="term" value="F:DNA binding"/>
    <property type="evidence" value="ECO:0007669"/>
    <property type="project" value="UniProtKB-KW"/>
</dbReference>
<dbReference type="InterPro" id="IPR013762">
    <property type="entry name" value="Integrase-like_cat_sf"/>
</dbReference>
<evidence type="ECO:0000256" key="4">
    <source>
        <dbReference type="ARBA" id="ARBA00023172"/>
    </source>
</evidence>
<evidence type="ECO:0000256" key="2">
    <source>
        <dbReference type="ARBA" id="ARBA00022908"/>
    </source>
</evidence>
<keyword evidence="2" id="KW-0229">DNA integration</keyword>
<accession>A0A4V4GQI8</accession>
<evidence type="ECO:0000313" key="6">
    <source>
        <dbReference type="EMBL" id="THT98425.1"/>
    </source>
</evidence>
<keyword evidence="4" id="KW-0233">DNA recombination</keyword>
<dbReference type="AlphaFoldDB" id="A0A4V4GQI8"/>
<dbReference type="GO" id="GO:0006310">
    <property type="term" value="P:DNA recombination"/>
    <property type="evidence" value="ECO:0007669"/>
    <property type="project" value="UniProtKB-KW"/>
</dbReference>
<comment type="caution">
    <text evidence="6">The sequence shown here is derived from an EMBL/GenBank/DDBJ whole genome shotgun (WGS) entry which is preliminary data.</text>
</comment>
<dbReference type="PROSITE" id="PS51898">
    <property type="entry name" value="TYR_RECOMBINASE"/>
    <property type="match status" value="1"/>
</dbReference>
<name>A0A4V4GQI8_9BURK</name>
<dbReference type="InterPro" id="IPR002104">
    <property type="entry name" value="Integrase_catalytic"/>
</dbReference>
<dbReference type="PANTHER" id="PTHR30349:SF81">
    <property type="entry name" value="TYROSINE RECOMBINASE XERC"/>
    <property type="match status" value="1"/>
</dbReference>